<organism evidence="2 3">
    <name type="scientific">Chitinilyticum piscinae</name>
    <dbReference type="NCBI Taxonomy" id="2866724"/>
    <lineage>
        <taxon>Bacteria</taxon>
        <taxon>Pseudomonadati</taxon>
        <taxon>Pseudomonadota</taxon>
        <taxon>Betaproteobacteria</taxon>
        <taxon>Neisseriales</taxon>
        <taxon>Chitinibacteraceae</taxon>
        <taxon>Chitinilyticum</taxon>
    </lineage>
</organism>
<evidence type="ECO:0000256" key="1">
    <source>
        <dbReference type="SAM" id="Phobius"/>
    </source>
</evidence>
<protein>
    <submittedName>
        <fullName evidence="2">Uncharacterized protein</fullName>
    </submittedName>
</protein>
<evidence type="ECO:0000313" key="3">
    <source>
        <dbReference type="Proteomes" id="UP000604481"/>
    </source>
</evidence>
<keyword evidence="1" id="KW-0812">Transmembrane</keyword>
<comment type="caution">
    <text evidence="2">The sequence shown here is derived from an EMBL/GenBank/DDBJ whole genome shotgun (WGS) entry which is preliminary data.</text>
</comment>
<reference evidence="2 3" key="1">
    <citation type="submission" date="2020-10" db="EMBL/GenBank/DDBJ databases">
        <title>The genome sequence of Chitinilyticum litopenaei 4Y14.</title>
        <authorList>
            <person name="Liu Y."/>
        </authorList>
    </citation>
    <scope>NUCLEOTIDE SEQUENCE [LARGE SCALE GENOMIC DNA]</scope>
    <source>
        <strain evidence="2 3">4Y14</strain>
    </source>
</reference>
<keyword evidence="3" id="KW-1185">Reference proteome</keyword>
<dbReference type="Proteomes" id="UP000604481">
    <property type="component" value="Unassembled WGS sequence"/>
</dbReference>
<proteinExistence type="predicted"/>
<dbReference type="EMBL" id="JADFUA010000004">
    <property type="protein sequence ID" value="MBE9609319.1"/>
    <property type="molecule type" value="Genomic_DNA"/>
</dbReference>
<name>A0A8J7KAP3_9NEIS</name>
<keyword evidence="1" id="KW-1133">Transmembrane helix</keyword>
<dbReference type="InterPro" id="IPR036278">
    <property type="entry name" value="Sialidase_sf"/>
</dbReference>
<dbReference type="RefSeq" id="WP_194115850.1">
    <property type="nucleotide sequence ID" value="NZ_JADFUA010000004.1"/>
</dbReference>
<accession>A0A8J7KAP3</accession>
<dbReference type="AlphaFoldDB" id="A0A8J7KAP3"/>
<sequence length="477" mass="52965">MSHYQKFKQRPGQVLLLASAVIVSVLVPVWYVWVMLSLKLDLGGRNPEVTLLANLPGYAQAAALCDGAINTPQGVWVVTRGDEYSMQQAFEAKPPALDFLTLAGEQNQSSLSSLLVRSRDDNTIIAKADGDGRIRFSGVVEDNLCPLFSHDGSTAWLRTMLTHELGTGDEKKRVLTTFRSDDQGKSWQIDEQGLSPLPDKYPSDYQVFFPSRHERWVLYRNEQTLPAEGDQAEPLLAYTADDGKSWQYPVTTAMLGMPEAQLARTKLPRDALTDITTLYLTPVDAQHVLLWQVVTLYDANDDSRNGLRSSYTQLLILSRKGQGWSVTPAQTKADWSFEPILVGSDGQIFGVRNFAGDAPDEIWQFDVTAGLWVKRGDAPNPFAPFPSSTSISSLRAGKGLLLAEVHARHSPPVFFTGGKEASISGRAHYYSTDAGRNWRRFDTRQYETLAGFDPASNRVLRYEEQAGGMRITAQQLD</sequence>
<feature type="transmembrane region" description="Helical" evidence="1">
    <location>
        <begin position="12"/>
        <end position="33"/>
    </location>
</feature>
<gene>
    <name evidence="2" type="ORF">INR99_08150</name>
</gene>
<keyword evidence="1" id="KW-0472">Membrane</keyword>
<evidence type="ECO:0000313" key="2">
    <source>
        <dbReference type="EMBL" id="MBE9609319.1"/>
    </source>
</evidence>
<dbReference type="Gene3D" id="2.120.10.10">
    <property type="match status" value="1"/>
</dbReference>
<dbReference type="SUPFAM" id="SSF50939">
    <property type="entry name" value="Sialidases"/>
    <property type="match status" value="1"/>
</dbReference>